<dbReference type="PATRIC" id="fig|500635.8.peg.28"/>
<evidence type="ECO:0000313" key="2">
    <source>
        <dbReference type="EMBL" id="EEX69898.1"/>
    </source>
</evidence>
<comment type="caution">
    <text evidence="2">The sequence shown here is derived from an EMBL/GenBank/DDBJ whole genome shotgun (WGS) entry which is preliminary data.</text>
</comment>
<keyword evidence="3" id="KW-1185">Reference proteome</keyword>
<dbReference type="AlphaFoldDB" id="C9KJ32"/>
<proteinExistence type="predicted"/>
<evidence type="ECO:0000313" key="3">
    <source>
        <dbReference type="Proteomes" id="UP000003671"/>
    </source>
</evidence>
<protein>
    <submittedName>
        <fullName evidence="2">FHA domain protein</fullName>
    </submittedName>
</protein>
<dbReference type="InterPro" id="IPR042287">
    <property type="entry name" value="FhaA_N_sf"/>
</dbReference>
<name>C9KJ32_9FIRM</name>
<dbReference type="Pfam" id="PF00498">
    <property type="entry name" value="FHA"/>
    <property type="match status" value="1"/>
</dbReference>
<dbReference type="eggNOG" id="COG1716">
    <property type="taxonomic scope" value="Bacteria"/>
</dbReference>
<dbReference type="Gene3D" id="2.60.200.20">
    <property type="match status" value="1"/>
</dbReference>
<gene>
    <name evidence="2" type="ORF">MITSMUL_03029</name>
</gene>
<dbReference type="InterPro" id="IPR000253">
    <property type="entry name" value="FHA_dom"/>
</dbReference>
<organism evidence="2 3">
    <name type="scientific">Mitsuokella multacida DSM 20544</name>
    <dbReference type="NCBI Taxonomy" id="500635"/>
    <lineage>
        <taxon>Bacteria</taxon>
        <taxon>Bacillati</taxon>
        <taxon>Bacillota</taxon>
        <taxon>Negativicutes</taxon>
        <taxon>Selenomonadales</taxon>
        <taxon>Selenomonadaceae</taxon>
        <taxon>Mitsuokella</taxon>
    </lineage>
</organism>
<dbReference type="HOGENOM" id="CLU_047963_1_0_9"/>
<dbReference type="InterPro" id="IPR022128">
    <property type="entry name" value="FhaA_N"/>
</dbReference>
<sequence>MVIVKETEAKTMGLGTWESYLANHIEGFFNKKFSSSLETVELMNGMEREVRHQASGKKRQDIDTAFIFSLNPEDYHRLCARRVIEDLRTTAAKQIILQDCAADGVITVRMEQDERLSRGVYKLRCGRSDEMEDVSANTLVLQKRPSLDGHVPLNLPAFHAMAALTVVEGPDLDAYLEIGEKQVYIGRRDKNEFILTDTNASRLHAWISYEHHRHVLYDAQSTNGTFVEGRRIDSCRLQHGDTIRIGMTVLRYEVI</sequence>
<dbReference type="PANTHER" id="PTHR23308">
    <property type="entry name" value="NUCLEAR INHIBITOR OF PROTEIN PHOSPHATASE-1"/>
    <property type="match status" value="1"/>
</dbReference>
<dbReference type="Proteomes" id="UP000003671">
    <property type="component" value="Unassembled WGS sequence"/>
</dbReference>
<dbReference type="InterPro" id="IPR008984">
    <property type="entry name" value="SMAD_FHA_dom_sf"/>
</dbReference>
<dbReference type="EMBL" id="ABWK02000001">
    <property type="protein sequence ID" value="EEX69898.1"/>
    <property type="molecule type" value="Genomic_DNA"/>
</dbReference>
<dbReference type="SMART" id="SM00240">
    <property type="entry name" value="FHA"/>
    <property type="match status" value="1"/>
</dbReference>
<dbReference type="Pfam" id="PF12401">
    <property type="entry name" value="FhaA_N"/>
    <property type="match status" value="1"/>
</dbReference>
<dbReference type="InterPro" id="IPR050923">
    <property type="entry name" value="Cell_Proc_Reg/RNA_Proc"/>
</dbReference>
<reference evidence="2" key="1">
    <citation type="submission" date="2009-09" db="EMBL/GenBank/DDBJ databases">
        <authorList>
            <person name="Weinstock G."/>
            <person name="Sodergren E."/>
            <person name="Clifton S."/>
            <person name="Fulton L."/>
            <person name="Fulton B."/>
            <person name="Courtney L."/>
            <person name="Fronick C."/>
            <person name="Harrison M."/>
            <person name="Strong C."/>
            <person name="Farmer C."/>
            <person name="Delahaunty K."/>
            <person name="Markovic C."/>
            <person name="Hall O."/>
            <person name="Minx P."/>
            <person name="Tomlinson C."/>
            <person name="Mitreva M."/>
            <person name="Nelson J."/>
            <person name="Hou S."/>
            <person name="Wollam A."/>
            <person name="Pepin K.H."/>
            <person name="Johnson M."/>
            <person name="Bhonagiri V."/>
            <person name="Nash W.E."/>
            <person name="Warren W."/>
            <person name="Chinwalla A."/>
            <person name="Mardis E.R."/>
            <person name="Wilson R.K."/>
        </authorList>
    </citation>
    <scope>NUCLEOTIDE SEQUENCE [LARGE SCALE GENOMIC DNA]</scope>
    <source>
        <strain evidence="2">DSM 20544</strain>
    </source>
</reference>
<dbReference type="SUPFAM" id="SSF49879">
    <property type="entry name" value="SMAD/FHA domain"/>
    <property type="match status" value="1"/>
</dbReference>
<evidence type="ECO:0000259" key="1">
    <source>
        <dbReference type="PROSITE" id="PS50006"/>
    </source>
</evidence>
<dbReference type="PROSITE" id="PS50006">
    <property type="entry name" value="FHA_DOMAIN"/>
    <property type="match status" value="1"/>
</dbReference>
<dbReference type="CDD" id="cd00060">
    <property type="entry name" value="FHA"/>
    <property type="match status" value="1"/>
</dbReference>
<feature type="domain" description="FHA" evidence="1">
    <location>
        <begin position="183"/>
        <end position="232"/>
    </location>
</feature>
<accession>C9KJ32</accession>
<dbReference type="Gene3D" id="3.30.2320.60">
    <property type="entry name" value="FhaA, phosphopeptide-binding domain (DUF3662)"/>
    <property type="match status" value="1"/>
</dbReference>
<dbReference type="STRING" id="500635.MITSMUL_03029"/>